<evidence type="ECO:0000313" key="20">
    <source>
        <dbReference type="EMBL" id="GBO94602.1"/>
    </source>
</evidence>
<dbReference type="SUPFAM" id="SSF53732">
    <property type="entry name" value="Aconitase iron-sulfur domain"/>
    <property type="match status" value="1"/>
</dbReference>
<dbReference type="Proteomes" id="UP000266091">
    <property type="component" value="Unassembled WGS sequence"/>
</dbReference>
<evidence type="ECO:0000256" key="10">
    <source>
        <dbReference type="ARBA" id="ARBA00023004"/>
    </source>
</evidence>
<evidence type="ECO:0000256" key="7">
    <source>
        <dbReference type="ARBA" id="ARBA00022532"/>
    </source>
</evidence>
<dbReference type="OrthoDB" id="9764318at2"/>
<evidence type="ECO:0000256" key="9">
    <source>
        <dbReference type="ARBA" id="ARBA00022946"/>
    </source>
</evidence>
<dbReference type="SUPFAM" id="SSF52016">
    <property type="entry name" value="LeuD/IlvD-like"/>
    <property type="match status" value="1"/>
</dbReference>
<evidence type="ECO:0000256" key="8">
    <source>
        <dbReference type="ARBA" id="ARBA00022723"/>
    </source>
</evidence>
<evidence type="ECO:0000256" key="6">
    <source>
        <dbReference type="ARBA" id="ARBA00022485"/>
    </source>
</evidence>
<dbReference type="Gene3D" id="3.30.499.10">
    <property type="entry name" value="Aconitase, domain 3"/>
    <property type="match status" value="2"/>
</dbReference>
<dbReference type="InterPro" id="IPR015932">
    <property type="entry name" value="Aconitase_dom2"/>
</dbReference>
<feature type="domain" description="Aconitase A/isopropylmalate dehydratase small subunit swivel" evidence="19">
    <location>
        <begin position="597"/>
        <end position="725"/>
    </location>
</feature>
<organism evidence="20 21">
    <name type="scientific">Mesosutterella multiformis</name>
    <dbReference type="NCBI Taxonomy" id="2259133"/>
    <lineage>
        <taxon>Bacteria</taxon>
        <taxon>Pseudomonadati</taxon>
        <taxon>Pseudomonadota</taxon>
        <taxon>Betaproteobacteria</taxon>
        <taxon>Burkholderiales</taxon>
        <taxon>Sutterellaceae</taxon>
        <taxon>Mesosutterella</taxon>
    </lineage>
</organism>
<name>A0A388SE05_9BURK</name>
<dbReference type="EMBL" id="BGZJ01000002">
    <property type="protein sequence ID" value="GBO94602.1"/>
    <property type="molecule type" value="Genomic_DNA"/>
</dbReference>
<evidence type="ECO:0000256" key="3">
    <source>
        <dbReference type="ARBA" id="ARBA00007185"/>
    </source>
</evidence>
<dbReference type="Gene3D" id="3.20.19.10">
    <property type="entry name" value="Aconitase, domain 4"/>
    <property type="match status" value="1"/>
</dbReference>
<dbReference type="NCBIfam" id="NF005558">
    <property type="entry name" value="PRK07229.1"/>
    <property type="match status" value="1"/>
</dbReference>
<dbReference type="GO" id="GO:0003994">
    <property type="term" value="F:aconitate hydratase activity"/>
    <property type="evidence" value="ECO:0007669"/>
    <property type="project" value="UniProtKB-EC"/>
</dbReference>
<dbReference type="InterPro" id="IPR006248">
    <property type="entry name" value="Aconitase_mito-like"/>
</dbReference>
<dbReference type="InterPro" id="IPR006311">
    <property type="entry name" value="TAT_signal"/>
</dbReference>
<keyword evidence="11" id="KW-0411">Iron-sulfur</keyword>
<evidence type="ECO:0000256" key="2">
    <source>
        <dbReference type="ARBA" id="ARBA00004717"/>
    </source>
</evidence>
<evidence type="ECO:0000256" key="15">
    <source>
        <dbReference type="ARBA" id="ARBA00031081"/>
    </source>
</evidence>
<evidence type="ECO:0000256" key="16">
    <source>
        <dbReference type="ARBA" id="ARBA00031977"/>
    </source>
</evidence>
<dbReference type="PRINTS" id="PR00415">
    <property type="entry name" value="ACONITASE"/>
</dbReference>
<dbReference type="Pfam" id="PF00694">
    <property type="entry name" value="Aconitase_C"/>
    <property type="match status" value="1"/>
</dbReference>
<gene>
    <name evidence="20" type="ORF">MESMUL_19560</name>
</gene>
<evidence type="ECO:0000256" key="17">
    <source>
        <dbReference type="SAM" id="SignalP"/>
    </source>
</evidence>
<evidence type="ECO:0000256" key="12">
    <source>
        <dbReference type="ARBA" id="ARBA00023239"/>
    </source>
</evidence>
<dbReference type="PROSITE" id="PS01244">
    <property type="entry name" value="ACONITASE_2"/>
    <property type="match status" value="1"/>
</dbReference>
<dbReference type="EC" id="4.2.1.3" evidence="4"/>
<dbReference type="FunFam" id="3.40.1060.10:FF:000001">
    <property type="entry name" value="Aconitate hydratase, mitochondrial"/>
    <property type="match status" value="1"/>
</dbReference>
<comment type="similarity">
    <text evidence="3">Belongs to the aconitase/IPM isomerase family.</text>
</comment>
<keyword evidence="12" id="KW-0456">Lyase</keyword>
<dbReference type="PROSITE" id="PS51318">
    <property type="entry name" value="TAT"/>
    <property type="match status" value="1"/>
</dbReference>
<keyword evidence="6" id="KW-0004">4Fe-4S</keyword>
<reference evidence="20 21" key="1">
    <citation type="journal article" date="2018" name="Int. J. Syst. Evol. Microbiol.">
        <title>Mesosutterella multiformis gen. nov., sp. nov., a member of the family Sutterellaceae and Sutterella megalosphaeroides sp. nov., isolated from human faeces.</title>
        <authorList>
            <person name="Sakamoto M."/>
            <person name="Ikeyama N."/>
            <person name="Kunihiro T."/>
            <person name="Iino T."/>
            <person name="Yuki M."/>
            <person name="Ohkuma M."/>
        </authorList>
    </citation>
    <scope>NUCLEOTIDE SEQUENCE [LARGE SCALE GENOMIC DNA]</scope>
    <source>
        <strain evidence="20 21">4NBBH2</strain>
    </source>
</reference>
<feature type="chain" id="PRO_5017251099" description="Aconitate hydratase A" evidence="17">
    <location>
        <begin position="34"/>
        <end position="800"/>
    </location>
</feature>
<sequence>MPVSVSRRSLLKASGLTAAAVSVNGAASAVASAATKDINVQHPIRNIEHIRAFYKNFPTRLAAVRKGFNRPLTLSEKILYTHLYHIEDARDFKRGHEFANFRPDQLVMEDLTAQSAMQQFLVAEFPKVQLPSSIHCDHLTLASEGAIKDLKVSNYDNRVTYKFLSDVSDKLGIDFWEPGAGIIHQETLENYAYPGCLIVGCDSHTPNGSGLGGIAIGIGGADAVDCMSGVEWELPVPKVIGVKLTGELKGWSTPKDVILKLLGILSVKGGTNAIIEYFGPGTDTLSATGKATIANMGAELGATSSVFPYDSHMMDYLRKTGREEIVLMANKIAGDLRADKAVYENPSKFYDQVITIDLSTLEPQVSGPFSPDADMNLSEMKENVKKKGLSDKIEAVLIGSCTNSSYEDISRAASIAQQALDHGISVKCPMFLSPGSNLVKATMDRDGLTQVFQKLGVTVLANACGPCVGMWNRKNNPKRKNTIVHGFNRNFRKRNDGNPLTEAFLVSPDIAVAYALGGRLSFNPMTDTVTGKDGKAVKLEVPHGNELPPKGFARAGTGCHTATFKTKVIKIDPSYDRLRLLDPFPAWNGKDIQGLPLLIKVKGKCTTDHISPAGKWIHYVGNISRISDNTLSVADNAFQPGKLDHVFNQKTGTYDKVSSVAKSYKAANQFSCVVADENYGEGSSREQAAMQPRYLNVQVIIARSFARIHETNLKKQGILALTFANPDDWNKVQEKDRISVVGMKDFKPGKPLTVILSHADGSQDRVQVNHTYTDRQIEWFRYGSSLNMLRAQNQAKAKNA</sequence>
<evidence type="ECO:0000313" key="21">
    <source>
        <dbReference type="Proteomes" id="UP000266091"/>
    </source>
</evidence>
<evidence type="ECO:0000256" key="14">
    <source>
        <dbReference type="ARBA" id="ARBA00029682"/>
    </source>
</evidence>
<comment type="pathway">
    <text evidence="2">Carbohydrate metabolism; tricarboxylic acid cycle; isocitrate from oxaloacetate: step 2/2.</text>
</comment>
<dbReference type="InterPro" id="IPR050926">
    <property type="entry name" value="Aconitase/IPM_isomerase"/>
</dbReference>
<keyword evidence="17" id="KW-0732">Signal</keyword>
<dbReference type="GO" id="GO:0006099">
    <property type="term" value="P:tricarboxylic acid cycle"/>
    <property type="evidence" value="ECO:0007669"/>
    <property type="project" value="UniProtKB-UniPathway"/>
</dbReference>
<comment type="catalytic activity">
    <reaction evidence="13">
        <text>citrate = D-threo-isocitrate</text>
        <dbReference type="Rhea" id="RHEA:10336"/>
        <dbReference type="ChEBI" id="CHEBI:15562"/>
        <dbReference type="ChEBI" id="CHEBI:16947"/>
        <dbReference type="EC" id="4.2.1.3"/>
    </reaction>
</comment>
<comment type="caution">
    <text evidence="20">The sequence shown here is derived from an EMBL/GenBank/DDBJ whole genome shotgun (WGS) entry which is preliminary data.</text>
</comment>
<protein>
    <recommendedName>
        <fullName evidence="5">Aconitate hydratase A</fullName>
        <ecNumber evidence="4">4.2.1.3</ecNumber>
    </recommendedName>
    <alternativeName>
        <fullName evidence="14">Citrate hydro-lyase</fullName>
    </alternativeName>
    <alternativeName>
        <fullName evidence="16">Iron-responsive protein-like</fullName>
    </alternativeName>
    <alternativeName>
        <fullName evidence="15">RNA-binding protein</fullName>
    </alternativeName>
</protein>
<accession>A0A388SE05</accession>
<dbReference type="Pfam" id="PF00330">
    <property type="entry name" value="Aconitase"/>
    <property type="match status" value="1"/>
</dbReference>
<evidence type="ECO:0000256" key="1">
    <source>
        <dbReference type="ARBA" id="ARBA00001966"/>
    </source>
</evidence>
<dbReference type="InterPro" id="IPR000573">
    <property type="entry name" value="AconitaseA/IPMdHydase_ssu_swvl"/>
</dbReference>
<dbReference type="Gene3D" id="3.40.1060.10">
    <property type="entry name" value="Aconitase, Domain 2"/>
    <property type="match status" value="1"/>
</dbReference>
<evidence type="ECO:0000259" key="18">
    <source>
        <dbReference type="Pfam" id="PF00330"/>
    </source>
</evidence>
<dbReference type="GO" id="GO:0046872">
    <property type="term" value="F:metal ion binding"/>
    <property type="evidence" value="ECO:0007669"/>
    <property type="project" value="UniProtKB-KW"/>
</dbReference>
<dbReference type="InterPro" id="IPR015928">
    <property type="entry name" value="Aconitase/3IPM_dehydase_swvl"/>
</dbReference>
<evidence type="ECO:0000256" key="4">
    <source>
        <dbReference type="ARBA" id="ARBA00012926"/>
    </source>
</evidence>
<dbReference type="RefSeq" id="WP_116270841.1">
    <property type="nucleotide sequence ID" value="NZ_BGZJ01000002.1"/>
</dbReference>
<keyword evidence="8" id="KW-0479">Metal-binding</keyword>
<keyword evidence="21" id="KW-1185">Reference proteome</keyword>
<dbReference type="PANTHER" id="PTHR43160:SF3">
    <property type="entry name" value="ACONITATE HYDRATASE, MITOCHONDRIAL"/>
    <property type="match status" value="1"/>
</dbReference>
<dbReference type="PANTHER" id="PTHR43160">
    <property type="entry name" value="ACONITATE HYDRATASE B"/>
    <property type="match status" value="1"/>
</dbReference>
<evidence type="ECO:0000256" key="11">
    <source>
        <dbReference type="ARBA" id="ARBA00023014"/>
    </source>
</evidence>
<dbReference type="UniPathway" id="UPA00223">
    <property type="reaction ID" value="UER00718"/>
</dbReference>
<dbReference type="FunFam" id="3.20.19.10:FF:000002">
    <property type="entry name" value="Aconitate hydratase, mitochondrial"/>
    <property type="match status" value="1"/>
</dbReference>
<evidence type="ECO:0000256" key="13">
    <source>
        <dbReference type="ARBA" id="ARBA00023501"/>
    </source>
</evidence>
<dbReference type="InterPro" id="IPR015931">
    <property type="entry name" value="Acnase/IPM_dHydase_lsu_aba_1/3"/>
</dbReference>
<keyword evidence="10" id="KW-0408">Iron</keyword>
<dbReference type="InterPro" id="IPR001030">
    <property type="entry name" value="Acoase/IPM_deHydtase_lsu_aba"/>
</dbReference>
<dbReference type="InterPro" id="IPR036008">
    <property type="entry name" value="Aconitase_4Fe-4S_dom"/>
</dbReference>
<keyword evidence="9" id="KW-0809">Transit peptide</keyword>
<comment type="cofactor">
    <cofactor evidence="1">
        <name>[4Fe-4S] cluster</name>
        <dbReference type="ChEBI" id="CHEBI:49883"/>
    </cofactor>
</comment>
<dbReference type="GO" id="GO:0051539">
    <property type="term" value="F:4 iron, 4 sulfur cluster binding"/>
    <property type="evidence" value="ECO:0007669"/>
    <property type="project" value="UniProtKB-KW"/>
</dbReference>
<dbReference type="NCBIfam" id="TIGR01340">
    <property type="entry name" value="aconitase_mito"/>
    <property type="match status" value="1"/>
</dbReference>
<dbReference type="AlphaFoldDB" id="A0A388SE05"/>
<feature type="domain" description="Aconitase/3-isopropylmalate dehydratase large subunit alpha/beta/alpha" evidence="18">
    <location>
        <begin position="76"/>
        <end position="518"/>
    </location>
</feature>
<keyword evidence="7" id="KW-0816">Tricarboxylic acid cycle</keyword>
<dbReference type="InterPro" id="IPR018136">
    <property type="entry name" value="Aconitase_4Fe-4S_BS"/>
</dbReference>
<proteinExistence type="inferred from homology"/>
<feature type="signal peptide" evidence="17">
    <location>
        <begin position="1"/>
        <end position="33"/>
    </location>
</feature>
<dbReference type="PROSITE" id="PS00450">
    <property type="entry name" value="ACONITASE_1"/>
    <property type="match status" value="1"/>
</dbReference>
<evidence type="ECO:0000259" key="19">
    <source>
        <dbReference type="Pfam" id="PF00694"/>
    </source>
</evidence>
<evidence type="ECO:0000256" key="5">
    <source>
        <dbReference type="ARBA" id="ARBA00019378"/>
    </source>
</evidence>
<dbReference type="GO" id="GO:0005829">
    <property type="term" value="C:cytosol"/>
    <property type="evidence" value="ECO:0007669"/>
    <property type="project" value="TreeGrafter"/>
</dbReference>